<evidence type="ECO:0000313" key="3">
    <source>
        <dbReference type="EMBL" id="RRR68106.1"/>
    </source>
</evidence>
<dbReference type="PANTHER" id="PTHR47505">
    <property type="entry name" value="DNA UTILIZATION PROTEIN YHGH"/>
    <property type="match status" value="1"/>
</dbReference>
<dbReference type="InterPro" id="IPR051910">
    <property type="entry name" value="ComF/GntX_DNA_util-trans"/>
</dbReference>
<organism evidence="3 4">
    <name type="scientific">Candidatus Viridilinea halotolerans</name>
    <dbReference type="NCBI Taxonomy" id="2491704"/>
    <lineage>
        <taxon>Bacteria</taxon>
        <taxon>Bacillati</taxon>
        <taxon>Chloroflexota</taxon>
        <taxon>Chloroflexia</taxon>
        <taxon>Chloroflexales</taxon>
        <taxon>Chloroflexineae</taxon>
        <taxon>Oscillochloridaceae</taxon>
        <taxon>Candidatus Viridilinea</taxon>
    </lineage>
</organism>
<sequence>MLTQLTWQLEGLFGLIFPEKCVVCGWAGGLICKPCRSRLEPYPLAPTPVGLDGMCVAWLYDREIRNTIHALKYRRQRRVAFALADALADVVEPPPGEALIPVPLHPRRLAERGFNQAEELARRLAWRWRLPVRADGLVRARETGHQAQLGQQERQSNVKGAFVWQAQRPPPARVLLVDDVLTTGATLIACADALRAVGTRDVHAVALARSLAPQARMLQ</sequence>
<proteinExistence type="inferred from homology"/>
<dbReference type="PANTHER" id="PTHR47505:SF1">
    <property type="entry name" value="DNA UTILIZATION PROTEIN YHGH"/>
    <property type="match status" value="1"/>
</dbReference>
<accession>A0A426TTM6</accession>
<comment type="similarity">
    <text evidence="1">Belongs to the ComF/GntX family.</text>
</comment>
<dbReference type="CDD" id="cd06223">
    <property type="entry name" value="PRTases_typeI"/>
    <property type="match status" value="1"/>
</dbReference>
<dbReference type="Pfam" id="PF00156">
    <property type="entry name" value="Pribosyltran"/>
    <property type="match status" value="1"/>
</dbReference>
<dbReference type="Proteomes" id="UP000280307">
    <property type="component" value="Unassembled WGS sequence"/>
</dbReference>
<evidence type="ECO:0000259" key="2">
    <source>
        <dbReference type="Pfam" id="PF00156"/>
    </source>
</evidence>
<protein>
    <submittedName>
        <fullName evidence="3">ComF family protein</fullName>
    </submittedName>
</protein>
<comment type="caution">
    <text evidence="3">The sequence shown here is derived from an EMBL/GenBank/DDBJ whole genome shotgun (WGS) entry which is preliminary data.</text>
</comment>
<dbReference type="SUPFAM" id="SSF53271">
    <property type="entry name" value="PRTase-like"/>
    <property type="match status" value="1"/>
</dbReference>
<dbReference type="InterPro" id="IPR000836">
    <property type="entry name" value="PRTase_dom"/>
</dbReference>
<name>A0A426TTM6_9CHLR</name>
<dbReference type="AlphaFoldDB" id="A0A426TTM6"/>
<dbReference type="EMBL" id="RSAS01000743">
    <property type="protein sequence ID" value="RRR68106.1"/>
    <property type="molecule type" value="Genomic_DNA"/>
</dbReference>
<gene>
    <name evidence="3" type="ORF">EI684_17945</name>
</gene>
<dbReference type="Gene3D" id="3.40.50.2020">
    <property type="match status" value="1"/>
</dbReference>
<reference evidence="3 4" key="1">
    <citation type="submission" date="2018-12" db="EMBL/GenBank/DDBJ databases">
        <title>Genome Sequence of Candidatus Viridilinea halotolerans isolated from saline sulfide-rich spring.</title>
        <authorList>
            <person name="Grouzdev D.S."/>
            <person name="Burganskaya E.I."/>
            <person name="Krutkina M.S."/>
            <person name="Sukhacheva M.V."/>
            <person name="Gorlenko V.M."/>
        </authorList>
    </citation>
    <scope>NUCLEOTIDE SEQUENCE [LARGE SCALE GENOMIC DNA]</scope>
    <source>
        <strain evidence="3">Chok-6</strain>
    </source>
</reference>
<feature type="domain" description="Phosphoribosyltransferase" evidence="2">
    <location>
        <begin position="110"/>
        <end position="211"/>
    </location>
</feature>
<evidence type="ECO:0000256" key="1">
    <source>
        <dbReference type="ARBA" id="ARBA00008007"/>
    </source>
</evidence>
<evidence type="ECO:0000313" key="4">
    <source>
        <dbReference type="Proteomes" id="UP000280307"/>
    </source>
</evidence>
<dbReference type="InterPro" id="IPR029057">
    <property type="entry name" value="PRTase-like"/>
</dbReference>